<dbReference type="OrthoDB" id="2967209at2"/>
<sequence>MENKLHSHSFAGKTSNTEDHIHQYSGKTDETSDQIGHIHYIEGSTTLEEGHVHYYRIATSPAIYVNGGHYHVYMGNANFAKNHVQILAGDTSFYKKN</sequence>
<dbReference type="EMBL" id="ATAY01000024">
    <property type="protein sequence ID" value="EPR12755.1"/>
    <property type="molecule type" value="Genomic_DNA"/>
</dbReference>
<evidence type="ECO:0008006" key="4">
    <source>
        <dbReference type="Google" id="ProtNLM"/>
    </source>
</evidence>
<accession>U4R444</accession>
<organism evidence="2 3">
    <name type="scientific">Ruminiclostridium papyrosolvens C7</name>
    <dbReference type="NCBI Taxonomy" id="1330534"/>
    <lineage>
        <taxon>Bacteria</taxon>
        <taxon>Bacillati</taxon>
        <taxon>Bacillota</taxon>
        <taxon>Clostridia</taxon>
        <taxon>Eubacteriales</taxon>
        <taxon>Oscillospiraceae</taxon>
        <taxon>Ruminiclostridium</taxon>
    </lineage>
</organism>
<dbReference type="Pfam" id="PF12788">
    <property type="entry name" value="YmaF"/>
    <property type="match status" value="1"/>
</dbReference>
<dbReference type="Proteomes" id="UP000016860">
    <property type="component" value="Unassembled WGS sequence"/>
</dbReference>
<evidence type="ECO:0000313" key="3">
    <source>
        <dbReference type="Proteomes" id="UP000016860"/>
    </source>
</evidence>
<evidence type="ECO:0000313" key="2">
    <source>
        <dbReference type="EMBL" id="EPR12755.1"/>
    </source>
</evidence>
<feature type="compositionally biased region" description="Basic and acidic residues" evidence="1">
    <location>
        <begin position="16"/>
        <end position="30"/>
    </location>
</feature>
<dbReference type="InterPro" id="IPR024307">
    <property type="entry name" value="YmaF"/>
</dbReference>
<gene>
    <name evidence="2" type="ORF">L323_07575</name>
</gene>
<feature type="region of interest" description="Disordered" evidence="1">
    <location>
        <begin position="1"/>
        <end position="30"/>
    </location>
</feature>
<proteinExistence type="predicted"/>
<name>U4R444_9FIRM</name>
<reference evidence="2 3" key="1">
    <citation type="journal article" date="2013" name="Genome Announc.">
        <title>Draft Genome Sequence of the Cellulolytic Bacterium Clostridium papyrosolvens C7 (ATCC 700395).</title>
        <authorList>
            <person name="Zepeda V."/>
            <person name="Dassa B."/>
            <person name="Borovok I."/>
            <person name="Lamed R."/>
            <person name="Bayer E.A."/>
            <person name="Cate J.H."/>
        </authorList>
    </citation>
    <scope>NUCLEOTIDE SEQUENCE [LARGE SCALE GENOMIC DNA]</scope>
    <source>
        <strain evidence="2 3">C7</strain>
    </source>
</reference>
<dbReference type="PATRIC" id="fig|1330534.3.peg.1517"/>
<comment type="caution">
    <text evidence="2">The sequence shown here is derived from an EMBL/GenBank/DDBJ whole genome shotgun (WGS) entry which is preliminary data.</text>
</comment>
<dbReference type="AlphaFoldDB" id="U4R444"/>
<dbReference type="RefSeq" id="WP_020815074.1">
    <property type="nucleotide sequence ID" value="NZ_ATAY01000024.1"/>
</dbReference>
<evidence type="ECO:0000256" key="1">
    <source>
        <dbReference type="SAM" id="MobiDB-lite"/>
    </source>
</evidence>
<protein>
    <recommendedName>
        <fullName evidence="4">YmaF family protein</fullName>
    </recommendedName>
</protein>